<dbReference type="OrthoDB" id="227596at2"/>
<dbReference type="CDD" id="cd16917">
    <property type="entry name" value="HATPase_UhpB-NarQ-NarX-like"/>
    <property type="match status" value="1"/>
</dbReference>
<keyword evidence="13" id="KW-0411">Iron-sulfur</keyword>
<evidence type="ECO:0000256" key="18">
    <source>
        <dbReference type="SAM" id="Phobius"/>
    </source>
</evidence>
<dbReference type="GO" id="GO:0005737">
    <property type="term" value="C:cytoplasm"/>
    <property type="evidence" value="ECO:0007669"/>
    <property type="project" value="UniProtKB-SubCell"/>
</dbReference>
<keyword evidence="21" id="KW-1185">Reference proteome</keyword>
<keyword evidence="16" id="KW-0175">Coiled coil</keyword>
<evidence type="ECO:0000256" key="3">
    <source>
        <dbReference type="ARBA" id="ARBA00004496"/>
    </source>
</evidence>
<feature type="transmembrane region" description="Helical" evidence="18">
    <location>
        <begin position="21"/>
        <end position="41"/>
    </location>
</feature>
<dbReference type="PRINTS" id="PR00344">
    <property type="entry name" value="BCTRLSENSOR"/>
</dbReference>
<dbReference type="PANTHER" id="PTHR24421">
    <property type="entry name" value="NITRATE/NITRITE SENSOR PROTEIN NARX-RELATED"/>
    <property type="match status" value="1"/>
</dbReference>
<dbReference type="Proteomes" id="UP000450000">
    <property type="component" value="Unassembled WGS sequence"/>
</dbReference>
<feature type="transmembrane region" description="Helical" evidence="18">
    <location>
        <begin position="47"/>
        <end position="65"/>
    </location>
</feature>
<dbReference type="GO" id="GO:0046983">
    <property type="term" value="F:protein dimerization activity"/>
    <property type="evidence" value="ECO:0007669"/>
    <property type="project" value="InterPro"/>
</dbReference>
<gene>
    <name evidence="20" type="ORF">F7Q99_07280</name>
</gene>
<evidence type="ECO:0000313" key="21">
    <source>
        <dbReference type="Proteomes" id="UP000450000"/>
    </source>
</evidence>
<evidence type="ECO:0000256" key="13">
    <source>
        <dbReference type="ARBA" id="ARBA00023014"/>
    </source>
</evidence>
<dbReference type="PROSITE" id="PS50109">
    <property type="entry name" value="HIS_KIN"/>
    <property type="match status" value="1"/>
</dbReference>
<dbReference type="GO" id="GO:0051539">
    <property type="term" value="F:4 iron, 4 sulfur cluster binding"/>
    <property type="evidence" value="ECO:0007669"/>
    <property type="project" value="UniProtKB-KW"/>
</dbReference>
<keyword evidence="10 20" id="KW-0418">Kinase</keyword>
<evidence type="ECO:0000256" key="4">
    <source>
        <dbReference type="ARBA" id="ARBA00012438"/>
    </source>
</evidence>
<feature type="region of interest" description="Disordered" evidence="17">
    <location>
        <begin position="406"/>
        <end position="429"/>
    </location>
</feature>
<accession>A0A6N7KR67</accession>
<comment type="subcellular location">
    <subcellularLocation>
        <location evidence="3">Cytoplasm</location>
    </subcellularLocation>
</comment>
<evidence type="ECO:0000256" key="12">
    <source>
        <dbReference type="ARBA" id="ARBA00023012"/>
    </source>
</evidence>
<evidence type="ECO:0000256" key="6">
    <source>
        <dbReference type="ARBA" id="ARBA00022485"/>
    </source>
</evidence>
<comment type="catalytic activity">
    <reaction evidence="1">
        <text>ATP + protein L-histidine = ADP + protein N-phospho-L-histidine.</text>
        <dbReference type="EC" id="2.7.13.3"/>
    </reaction>
</comment>
<dbReference type="InterPro" id="IPR004358">
    <property type="entry name" value="Sig_transdc_His_kin-like_C"/>
</dbReference>
<keyword evidence="7" id="KW-0963">Cytoplasm</keyword>
<comment type="function">
    <text evidence="14">Member of the two-component regulatory system NreB/NreC involved in the control of dissimilatory nitrate/nitrite reduction in response to oxygen. NreB functions as a direct oxygen sensor histidine kinase which is autophosphorylated, in the absence of oxygen, probably at the conserved histidine residue, and transfers its phosphate group probably to a conserved aspartate residue of NreC. NreB/NreC activates the expression of the nitrate (narGHJI) and nitrite (nir) reductase operons, as well as the putative nitrate transporter gene narT.</text>
</comment>
<dbReference type="InterPro" id="IPR017205">
    <property type="entry name" value="Sig_transdc_His_kinase_ChrS"/>
</dbReference>
<feature type="transmembrane region" description="Helical" evidence="18">
    <location>
        <begin position="150"/>
        <end position="171"/>
    </location>
</feature>
<dbReference type="SMART" id="SM00387">
    <property type="entry name" value="HATPase_c"/>
    <property type="match status" value="1"/>
</dbReference>
<evidence type="ECO:0000256" key="5">
    <source>
        <dbReference type="ARBA" id="ARBA00017322"/>
    </source>
</evidence>
<dbReference type="EC" id="2.7.13.3" evidence="4"/>
<protein>
    <recommendedName>
        <fullName evidence="5">Oxygen sensor histidine kinase NreB</fullName>
        <ecNumber evidence="4">2.7.13.3</ecNumber>
    </recommendedName>
    <alternativeName>
        <fullName evidence="15">Nitrogen regulation protein B</fullName>
    </alternativeName>
</protein>
<dbReference type="InterPro" id="IPR050482">
    <property type="entry name" value="Sensor_HK_TwoCompSys"/>
</dbReference>
<dbReference type="InterPro" id="IPR036890">
    <property type="entry name" value="HATPase_C_sf"/>
</dbReference>
<dbReference type="InterPro" id="IPR003594">
    <property type="entry name" value="HATPase_dom"/>
</dbReference>
<dbReference type="SUPFAM" id="SSF55874">
    <property type="entry name" value="ATPase domain of HSP90 chaperone/DNA topoisomerase II/histidine kinase"/>
    <property type="match status" value="1"/>
</dbReference>
<keyword evidence="12" id="KW-0902">Two-component regulatory system</keyword>
<dbReference type="InterPro" id="IPR005467">
    <property type="entry name" value="His_kinase_dom"/>
</dbReference>
<feature type="domain" description="Histidine kinase" evidence="19">
    <location>
        <begin position="333"/>
        <end position="426"/>
    </location>
</feature>
<evidence type="ECO:0000256" key="16">
    <source>
        <dbReference type="SAM" id="Coils"/>
    </source>
</evidence>
<dbReference type="GO" id="GO:0046872">
    <property type="term" value="F:metal ion binding"/>
    <property type="evidence" value="ECO:0007669"/>
    <property type="project" value="UniProtKB-KW"/>
</dbReference>
<sequence length="429" mass="45729">MIKEHAADERTLGAWQQRLDRAAGLLGYVALLVATALALLVPVPTARSARVTLPAAAAALLWLLLRSALDRRPGPDGRARYGGAHFLGLLAVTTVLVLDNPIYGFFAFTGYLHASRYLEERARVVGTAAAAVPTTLAQTGGVLPTSGTQAGGFLAVLAFNLVVVGILLALSEVADRLSRRRKEANAELAEANRLLTEMLAENAGLHAQLLVQAREAGAADERRRLAREMHDTVAQGLAGIVTQLQAADQAREQHAPAKQWQRHLDSAAALARESLTQARRAVHALRPLELERAALPEALAELVEQWRERNSAAAGLTVTGEARPLHPEVEVTLLRIAQESLANAAKYARASRIGLTLSYMPDLVTLDVRDDGVGFDPAAEPASRATGGGYGLTVMRRRAERLAGRLDLETEPGAGTTVSATLPAISTEE</sequence>
<keyword evidence="11" id="KW-0408">Iron</keyword>
<dbReference type="GO" id="GO:0000155">
    <property type="term" value="F:phosphorelay sensor kinase activity"/>
    <property type="evidence" value="ECO:0007669"/>
    <property type="project" value="InterPro"/>
</dbReference>
<evidence type="ECO:0000256" key="10">
    <source>
        <dbReference type="ARBA" id="ARBA00022777"/>
    </source>
</evidence>
<dbReference type="PANTHER" id="PTHR24421:SF62">
    <property type="entry name" value="SENSORY TRANSDUCTION HISTIDINE KINASE"/>
    <property type="match status" value="1"/>
</dbReference>
<feature type="coiled-coil region" evidence="16">
    <location>
        <begin position="167"/>
        <end position="201"/>
    </location>
</feature>
<dbReference type="Gene3D" id="1.20.5.1930">
    <property type="match status" value="1"/>
</dbReference>
<feature type="transmembrane region" description="Helical" evidence="18">
    <location>
        <begin position="86"/>
        <end position="108"/>
    </location>
</feature>
<dbReference type="GO" id="GO:0016020">
    <property type="term" value="C:membrane"/>
    <property type="evidence" value="ECO:0007669"/>
    <property type="project" value="InterPro"/>
</dbReference>
<dbReference type="RefSeq" id="WP_153465909.1">
    <property type="nucleotide sequence ID" value="NZ_WBOF01000001.1"/>
</dbReference>
<evidence type="ECO:0000256" key="8">
    <source>
        <dbReference type="ARBA" id="ARBA00022679"/>
    </source>
</evidence>
<evidence type="ECO:0000256" key="7">
    <source>
        <dbReference type="ARBA" id="ARBA00022490"/>
    </source>
</evidence>
<dbReference type="EMBL" id="WBOF01000001">
    <property type="protein sequence ID" value="MQS12103.1"/>
    <property type="molecule type" value="Genomic_DNA"/>
</dbReference>
<dbReference type="Gene3D" id="3.30.565.10">
    <property type="entry name" value="Histidine kinase-like ATPase, C-terminal domain"/>
    <property type="match status" value="1"/>
</dbReference>
<keyword evidence="9" id="KW-0479">Metal-binding</keyword>
<proteinExistence type="predicted"/>
<evidence type="ECO:0000256" key="11">
    <source>
        <dbReference type="ARBA" id="ARBA00023004"/>
    </source>
</evidence>
<evidence type="ECO:0000256" key="14">
    <source>
        <dbReference type="ARBA" id="ARBA00024827"/>
    </source>
</evidence>
<keyword evidence="18" id="KW-1133">Transmembrane helix</keyword>
<evidence type="ECO:0000313" key="20">
    <source>
        <dbReference type="EMBL" id="MQS12103.1"/>
    </source>
</evidence>
<keyword evidence="18" id="KW-0472">Membrane</keyword>
<evidence type="ECO:0000259" key="19">
    <source>
        <dbReference type="PROSITE" id="PS50109"/>
    </source>
</evidence>
<evidence type="ECO:0000256" key="2">
    <source>
        <dbReference type="ARBA" id="ARBA00001966"/>
    </source>
</evidence>
<name>A0A6N7KR67_9ACTN</name>
<evidence type="ECO:0000256" key="15">
    <source>
        <dbReference type="ARBA" id="ARBA00030800"/>
    </source>
</evidence>
<reference evidence="20 21" key="1">
    <citation type="submission" date="2019-09" db="EMBL/GenBank/DDBJ databases">
        <title>Genome Sequences of Streptomyces kaniharaensis ATCC 21070.</title>
        <authorList>
            <person name="Zhu W."/>
            <person name="De Crecy-Lagard V."/>
            <person name="Richards N.G."/>
        </authorList>
    </citation>
    <scope>NUCLEOTIDE SEQUENCE [LARGE SCALE GENOMIC DNA]</scope>
    <source>
        <strain evidence="20 21">SF-557</strain>
    </source>
</reference>
<evidence type="ECO:0000256" key="17">
    <source>
        <dbReference type="SAM" id="MobiDB-lite"/>
    </source>
</evidence>
<keyword evidence="8" id="KW-0808">Transferase</keyword>
<keyword evidence="18" id="KW-0812">Transmembrane</keyword>
<dbReference type="AlphaFoldDB" id="A0A6N7KR67"/>
<keyword evidence="6" id="KW-0004">4Fe-4S</keyword>
<dbReference type="Pfam" id="PF02518">
    <property type="entry name" value="HATPase_c"/>
    <property type="match status" value="1"/>
</dbReference>
<dbReference type="PIRSF" id="PIRSF037434">
    <property type="entry name" value="STHK_ChrS"/>
    <property type="match status" value="1"/>
</dbReference>
<dbReference type="Pfam" id="PF07730">
    <property type="entry name" value="HisKA_3"/>
    <property type="match status" value="1"/>
</dbReference>
<comment type="caution">
    <text evidence="20">The sequence shown here is derived from an EMBL/GenBank/DDBJ whole genome shotgun (WGS) entry which is preliminary data.</text>
</comment>
<evidence type="ECO:0000256" key="9">
    <source>
        <dbReference type="ARBA" id="ARBA00022723"/>
    </source>
</evidence>
<organism evidence="20 21">
    <name type="scientific">Streptomyces kaniharaensis</name>
    <dbReference type="NCBI Taxonomy" id="212423"/>
    <lineage>
        <taxon>Bacteria</taxon>
        <taxon>Bacillati</taxon>
        <taxon>Actinomycetota</taxon>
        <taxon>Actinomycetes</taxon>
        <taxon>Kitasatosporales</taxon>
        <taxon>Streptomycetaceae</taxon>
        <taxon>Streptomyces</taxon>
    </lineage>
</organism>
<evidence type="ECO:0000256" key="1">
    <source>
        <dbReference type="ARBA" id="ARBA00000085"/>
    </source>
</evidence>
<comment type="cofactor">
    <cofactor evidence="2">
        <name>[4Fe-4S] cluster</name>
        <dbReference type="ChEBI" id="CHEBI:49883"/>
    </cofactor>
</comment>
<dbReference type="InterPro" id="IPR011712">
    <property type="entry name" value="Sig_transdc_His_kin_sub3_dim/P"/>
</dbReference>